<name>A0ABT6J9G3_9GAMM</name>
<dbReference type="NCBIfam" id="NF004730">
    <property type="entry name" value="PRK06074.1-1"/>
    <property type="match status" value="1"/>
</dbReference>
<dbReference type="InterPro" id="IPR020396">
    <property type="entry name" value="NADH_UbQ_OxRdtase_CS"/>
</dbReference>
<feature type="domain" description="NADH:ubiquinone oxidoreductase 30kDa subunit" evidence="6">
    <location>
        <begin position="115"/>
        <end position="200"/>
    </location>
</feature>
<comment type="similarity">
    <text evidence="1 3 4">Belongs to the complex I 30 kDa subunit family.</text>
</comment>
<comment type="function">
    <text evidence="3">NDH-1 shuttles electrons from NADH, via FMN and iron-sulfur (Fe-S) centers, to quinones in the respiratory chain. The immediate electron acceptor for the enzyme in this species is believed to be ubiquinone. Couples the redox reaction to proton translocation (for every two electrons transferred, four hydrogen ions are translocated across the cytoplasmic membrane), and thus conserves the redox energy in a proton gradient.</text>
</comment>
<comment type="subunit">
    <text evidence="3">NDH-1 is composed of 14 different subunits. Subunits NuoB, C, D, E, F, and G constitute the peripheral sector of the complex.</text>
</comment>
<dbReference type="PROSITE" id="PS00542">
    <property type="entry name" value="COMPLEX1_30K"/>
    <property type="match status" value="1"/>
</dbReference>
<dbReference type="PANTHER" id="PTHR10884">
    <property type="entry name" value="NADH DEHYDROGENASE UBIQUINONE IRON-SULFUR PROTEIN 3"/>
    <property type="match status" value="1"/>
</dbReference>
<keyword evidence="3 4" id="KW-1278">Translocase</keyword>
<evidence type="ECO:0000313" key="7">
    <source>
        <dbReference type="EMBL" id="MDH5823461.1"/>
    </source>
</evidence>
<keyword evidence="8" id="KW-1185">Reference proteome</keyword>
<keyword evidence="3" id="KW-0830">Ubiquinone</keyword>
<evidence type="ECO:0000256" key="1">
    <source>
        <dbReference type="ARBA" id="ARBA00007569"/>
    </source>
</evidence>
<dbReference type="GO" id="GO:0050136">
    <property type="term" value="F:NADH dehydrogenase (quinone) (non-electrogenic) activity"/>
    <property type="evidence" value="ECO:0007669"/>
    <property type="project" value="UniProtKB-EC"/>
</dbReference>
<proteinExistence type="inferred from homology"/>
<evidence type="ECO:0000256" key="2">
    <source>
        <dbReference type="ARBA" id="ARBA00022448"/>
    </source>
</evidence>
<keyword evidence="3" id="KW-1003">Cell membrane</keyword>
<sequence>MNGTVMEFAERLRARFDGAEVSVAAPRGEVGIVFEAGAWHDGCLVLRDEFGFEQLIDVCGVDHLSYGSDEWDTEVSSEGFSRGVEGRGPGRFGFGQTTSRQLQQPDGEGAIPMPARRFAAVAQLLSVRHNQRLRVTCYAPDDALPIVDSLTGIWPVANWFEREAFDLFGIVFAGHPDLRRILTDYGFVGHPFRKDFPLIGNVEVRYDAERKRVIYEPVTSVEPRVGVPRVIRDDARYATAAGEQMARRTEDAK</sequence>
<accession>A0ABT6J9G3</accession>
<dbReference type="HAMAP" id="MF_01357">
    <property type="entry name" value="NDH1_NuoC"/>
    <property type="match status" value="1"/>
</dbReference>
<evidence type="ECO:0000256" key="3">
    <source>
        <dbReference type="HAMAP-Rule" id="MF_01357"/>
    </source>
</evidence>
<comment type="subcellular location">
    <subcellularLocation>
        <location evidence="3">Cell membrane</location>
        <topology evidence="3">Peripheral membrane protein</topology>
        <orientation evidence="3">Cytoplasmic side</orientation>
    </subcellularLocation>
</comment>
<reference evidence="7 8" key="1">
    <citation type="submission" date="2023-04" db="EMBL/GenBank/DDBJ databases">
        <title>Luteimonas endophyticus RD2P54.</title>
        <authorList>
            <person name="Sun J.-Q."/>
        </authorList>
    </citation>
    <scope>NUCLEOTIDE SEQUENCE [LARGE SCALE GENOMIC DNA]</scope>
    <source>
        <strain evidence="7 8">RD2P54</strain>
    </source>
</reference>
<comment type="catalytic activity">
    <reaction evidence="3 5">
        <text>a quinone + NADH + 5 H(+)(in) = a quinol + NAD(+) + 4 H(+)(out)</text>
        <dbReference type="Rhea" id="RHEA:57888"/>
        <dbReference type="ChEBI" id="CHEBI:15378"/>
        <dbReference type="ChEBI" id="CHEBI:24646"/>
        <dbReference type="ChEBI" id="CHEBI:57540"/>
        <dbReference type="ChEBI" id="CHEBI:57945"/>
        <dbReference type="ChEBI" id="CHEBI:132124"/>
    </reaction>
</comment>
<dbReference type="NCBIfam" id="NF004732">
    <property type="entry name" value="PRK06074.1-4"/>
    <property type="match status" value="1"/>
</dbReference>
<organism evidence="7 8">
    <name type="scientific">Luteimonas endophytica</name>
    <dbReference type="NCBI Taxonomy" id="3042023"/>
    <lineage>
        <taxon>Bacteria</taxon>
        <taxon>Pseudomonadati</taxon>
        <taxon>Pseudomonadota</taxon>
        <taxon>Gammaproteobacteria</taxon>
        <taxon>Lysobacterales</taxon>
        <taxon>Lysobacteraceae</taxon>
        <taxon>Luteimonas</taxon>
    </lineage>
</organism>
<dbReference type="PANTHER" id="PTHR10884:SF14">
    <property type="entry name" value="NADH DEHYDROGENASE [UBIQUINONE] IRON-SULFUR PROTEIN 3, MITOCHONDRIAL"/>
    <property type="match status" value="1"/>
</dbReference>
<dbReference type="Proteomes" id="UP001156940">
    <property type="component" value="Unassembled WGS sequence"/>
</dbReference>
<keyword evidence="3 4" id="KW-0520">NAD</keyword>
<dbReference type="InterPro" id="IPR001268">
    <property type="entry name" value="NADH_UbQ_OxRdtase_30kDa_su"/>
</dbReference>
<evidence type="ECO:0000256" key="5">
    <source>
        <dbReference type="RuleBase" id="RU003582"/>
    </source>
</evidence>
<dbReference type="InterPro" id="IPR037232">
    <property type="entry name" value="NADH_quin_OxRdtase_su_C/D-like"/>
</dbReference>
<evidence type="ECO:0000259" key="6">
    <source>
        <dbReference type="Pfam" id="PF00329"/>
    </source>
</evidence>
<dbReference type="RefSeq" id="WP_280574655.1">
    <property type="nucleotide sequence ID" value="NZ_JARXRM010000032.1"/>
</dbReference>
<dbReference type="SUPFAM" id="SSF143243">
    <property type="entry name" value="Nqo5-like"/>
    <property type="match status" value="1"/>
</dbReference>
<dbReference type="InterPro" id="IPR010218">
    <property type="entry name" value="NADH_DH_suC"/>
</dbReference>
<dbReference type="EC" id="7.1.1.-" evidence="3"/>
<gene>
    <name evidence="3" type="primary">nuoC</name>
    <name evidence="7" type="ORF">QFW77_10735</name>
</gene>
<keyword evidence="2 3" id="KW-0813">Transport</keyword>
<keyword evidence="7" id="KW-0560">Oxidoreductase</keyword>
<dbReference type="Gene3D" id="3.30.460.80">
    <property type="entry name" value="NADH:ubiquinone oxidoreductase, 30kDa subunit"/>
    <property type="match status" value="1"/>
</dbReference>
<dbReference type="EMBL" id="JARXRM010000032">
    <property type="protein sequence ID" value="MDH5823461.1"/>
    <property type="molecule type" value="Genomic_DNA"/>
</dbReference>
<keyword evidence="3 5" id="KW-0874">Quinone</keyword>
<evidence type="ECO:0000256" key="4">
    <source>
        <dbReference type="RuleBase" id="RU003456"/>
    </source>
</evidence>
<evidence type="ECO:0000313" key="8">
    <source>
        <dbReference type="Proteomes" id="UP001156940"/>
    </source>
</evidence>
<comment type="caution">
    <text evidence="7">The sequence shown here is derived from an EMBL/GenBank/DDBJ whole genome shotgun (WGS) entry which is preliminary data.</text>
</comment>
<protein>
    <recommendedName>
        <fullName evidence="3">NADH-quinone oxidoreductase subunit C</fullName>
        <ecNumber evidence="3">7.1.1.-</ecNumber>
    </recommendedName>
    <alternativeName>
        <fullName evidence="3">NADH dehydrogenase I subunit C</fullName>
    </alternativeName>
    <alternativeName>
        <fullName evidence="3">NDH-1 subunit C</fullName>
    </alternativeName>
</protein>
<dbReference type="Pfam" id="PF00329">
    <property type="entry name" value="Complex1_30kDa"/>
    <property type="match status" value="1"/>
</dbReference>
<keyword evidence="3" id="KW-0472">Membrane</keyword>